<proteinExistence type="predicted"/>
<accession>A0A382A253</accession>
<reference evidence="1" key="1">
    <citation type="submission" date="2018-05" db="EMBL/GenBank/DDBJ databases">
        <authorList>
            <person name="Lanie J.A."/>
            <person name="Ng W.-L."/>
            <person name="Kazmierczak K.M."/>
            <person name="Andrzejewski T.M."/>
            <person name="Davidsen T.M."/>
            <person name="Wayne K.J."/>
            <person name="Tettelin H."/>
            <person name="Glass J.I."/>
            <person name="Rusch D."/>
            <person name="Podicherti R."/>
            <person name="Tsui H.-C.T."/>
            <person name="Winkler M.E."/>
        </authorList>
    </citation>
    <scope>NUCLEOTIDE SEQUENCE</scope>
</reference>
<protein>
    <submittedName>
        <fullName evidence="1">Uncharacterized protein</fullName>
    </submittedName>
</protein>
<sequence length="52" mass="5840">MELIIFAFSTLAVLVALHHVFAGSSADFQSSDLDFADYWSHKLASPEREVIR</sequence>
<organism evidence="1">
    <name type="scientific">marine metagenome</name>
    <dbReference type="NCBI Taxonomy" id="408172"/>
    <lineage>
        <taxon>unclassified sequences</taxon>
        <taxon>metagenomes</taxon>
        <taxon>ecological metagenomes</taxon>
    </lineage>
</organism>
<dbReference type="AlphaFoldDB" id="A0A382A253"/>
<gene>
    <name evidence="1" type="ORF">METZ01_LOCUS148472</name>
</gene>
<dbReference type="EMBL" id="UINC01023613">
    <property type="protein sequence ID" value="SVA95618.1"/>
    <property type="molecule type" value="Genomic_DNA"/>
</dbReference>
<name>A0A382A253_9ZZZZ</name>
<evidence type="ECO:0000313" key="1">
    <source>
        <dbReference type="EMBL" id="SVA95618.1"/>
    </source>
</evidence>